<reference evidence="2 3" key="1">
    <citation type="journal article" date="2011" name="Stand. Genomic Sci.">
        <title>Complete genome sequence of the gliding, heparinolytic Pedobacter saltans type strain (113).</title>
        <authorList>
            <person name="Liolios K."/>
            <person name="Sikorski J."/>
            <person name="Lu M."/>
            <person name="Nolan M."/>
            <person name="Lapidus A."/>
            <person name="Lucas S."/>
            <person name="Hammon N."/>
            <person name="Deshpande S."/>
            <person name="Cheng J.F."/>
            <person name="Tapia R."/>
            <person name="Han C."/>
            <person name="Goodwin L."/>
            <person name="Pitluck S."/>
            <person name="Huntemann M."/>
            <person name="Ivanova N."/>
            <person name="Pagani I."/>
            <person name="Mavromatis K."/>
            <person name="Ovchinikova G."/>
            <person name="Pati A."/>
            <person name="Chen A."/>
            <person name="Palaniappan K."/>
            <person name="Land M."/>
            <person name="Hauser L."/>
            <person name="Brambilla E.M."/>
            <person name="Kotsyurbenko O."/>
            <person name="Rohde M."/>
            <person name="Tindall B.J."/>
            <person name="Abt B."/>
            <person name="Goker M."/>
            <person name="Detter J.C."/>
            <person name="Woyke T."/>
            <person name="Bristow J."/>
            <person name="Eisen J.A."/>
            <person name="Markowitz V."/>
            <person name="Hugenholtz P."/>
            <person name="Klenk H.P."/>
            <person name="Kyrpides N.C."/>
        </authorList>
    </citation>
    <scope>NUCLEOTIDE SEQUENCE [LARGE SCALE GENOMIC DNA]</scope>
    <source>
        <strain evidence="3">ATCC 51119 / DSM 12145 / JCM 21818 / LMG 10337 / NBRC 100064 / NCIMB 13643</strain>
    </source>
</reference>
<dbReference type="RefSeq" id="WP_013634698.1">
    <property type="nucleotide sequence ID" value="NC_015177.1"/>
</dbReference>
<dbReference type="HOGENOM" id="CLU_068235_0_1_10"/>
<dbReference type="eggNOG" id="COG3064">
    <property type="taxonomic scope" value="Bacteria"/>
</dbReference>
<dbReference type="InterPro" id="IPR019861">
    <property type="entry name" value="PorP/SprF_Bacteroidetes"/>
</dbReference>
<sequence length="323" mass="35847">MKRLKLIWYLLILPMTGMAQQDANFTQYVFNTLHVNPAYAGYKNNLYIQSTYRQQWNGVDGAPKSFSLAADALLANKKVGLSLMISSDKIGVQKSLGIYGGYAYHVKIGEQNTRLSFGLNVGLLQTSINGASFVPNEDGDTFIPITNDSNILPDAKLGVLFSTEHFFTGISASNAISNLSIGKKKSDWYVGLKPHLYFLGGLILPLSDDLIFKPMFLLKDDFGGPTNLDINGFILLQEKVWIGAMYRTAVKLYDKPHLQQGLSKSSSTGALLEFFPTQKLRVGYSFDYSLNKLRNFNNGTHEISIGIYFGGSDKKGTQYGCYF</sequence>
<gene>
    <name evidence="2" type="ordered locus">Pedsa_3686</name>
</gene>
<evidence type="ECO:0000256" key="1">
    <source>
        <dbReference type="SAM" id="SignalP"/>
    </source>
</evidence>
<dbReference type="AlphaFoldDB" id="F0S5P1"/>
<feature type="signal peptide" evidence="1">
    <location>
        <begin position="1"/>
        <end position="19"/>
    </location>
</feature>
<dbReference type="KEGG" id="psn:Pedsa_3686"/>
<reference evidence="3" key="2">
    <citation type="submission" date="2011-02" db="EMBL/GenBank/DDBJ databases">
        <title>The complete genome of Pedobacter saltans DSM 12145.</title>
        <authorList>
            <consortium name="US DOE Joint Genome Institute (JGI-PGF)"/>
            <person name="Lucas S."/>
            <person name="Copeland A."/>
            <person name="Lapidus A."/>
            <person name="Bruce D."/>
            <person name="Goodwin L."/>
            <person name="Pitluck S."/>
            <person name="Kyrpides N."/>
            <person name="Mavromatis K."/>
            <person name="Pagani I."/>
            <person name="Ivanova N."/>
            <person name="Ovchinnikova G."/>
            <person name="Lu M."/>
            <person name="Detter J.C."/>
            <person name="Han C."/>
            <person name="Land M."/>
            <person name="Hauser L."/>
            <person name="Markowitz V."/>
            <person name="Cheng J.-F."/>
            <person name="Hugenholtz P."/>
            <person name="Woyke T."/>
            <person name="Wu D."/>
            <person name="Tindall B."/>
            <person name="Pomrenke H.G."/>
            <person name="Brambilla E."/>
            <person name="Klenk H.-P."/>
            <person name="Eisen J.A."/>
        </authorList>
    </citation>
    <scope>NUCLEOTIDE SEQUENCE [LARGE SCALE GENOMIC DNA]</scope>
    <source>
        <strain evidence="3">ATCC 51119 / DSM 12145 / JCM 21818 / LMG 10337 / NBRC 100064 / NCIMB 13643</strain>
    </source>
</reference>
<protein>
    <submittedName>
        <fullName evidence="2">Membrane protein</fullName>
    </submittedName>
</protein>
<name>F0S5P1_PSESL</name>
<evidence type="ECO:0000313" key="3">
    <source>
        <dbReference type="Proteomes" id="UP000000310"/>
    </source>
</evidence>
<dbReference type="STRING" id="762903.Pedsa_3686"/>
<proteinExistence type="predicted"/>
<dbReference type="EMBL" id="CP002545">
    <property type="protein sequence ID" value="ADY54215.1"/>
    <property type="molecule type" value="Genomic_DNA"/>
</dbReference>
<dbReference type="OrthoDB" id="1493187at2"/>
<feature type="chain" id="PRO_5003259966" evidence="1">
    <location>
        <begin position="20"/>
        <end position="323"/>
    </location>
</feature>
<dbReference type="Pfam" id="PF11751">
    <property type="entry name" value="PorP_SprF"/>
    <property type="match status" value="1"/>
</dbReference>
<dbReference type="Proteomes" id="UP000000310">
    <property type="component" value="Chromosome"/>
</dbReference>
<keyword evidence="1" id="KW-0732">Signal</keyword>
<dbReference type="NCBIfam" id="TIGR03519">
    <property type="entry name" value="T9SS_PorP_fam"/>
    <property type="match status" value="1"/>
</dbReference>
<accession>F0S5P1</accession>
<evidence type="ECO:0000313" key="2">
    <source>
        <dbReference type="EMBL" id="ADY54215.1"/>
    </source>
</evidence>
<keyword evidence="3" id="KW-1185">Reference proteome</keyword>
<organism evidence="2 3">
    <name type="scientific">Pseudopedobacter saltans (strain ATCC 51119 / DSM 12145 / JCM 21818 / CCUG 39354 / LMG 10337 / NBRC 100064 / NCIMB 13643)</name>
    <name type="common">Pedobacter saltans</name>
    <dbReference type="NCBI Taxonomy" id="762903"/>
    <lineage>
        <taxon>Bacteria</taxon>
        <taxon>Pseudomonadati</taxon>
        <taxon>Bacteroidota</taxon>
        <taxon>Sphingobacteriia</taxon>
        <taxon>Sphingobacteriales</taxon>
        <taxon>Sphingobacteriaceae</taxon>
        <taxon>Pseudopedobacter</taxon>
    </lineage>
</organism>